<dbReference type="Proteomes" id="UP000499080">
    <property type="component" value="Unassembled WGS sequence"/>
</dbReference>
<name>A0A4Y2MKE1_ARAVE</name>
<keyword evidence="2" id="KW-1185">Reference proteome</keyword>
<accession>A0A4Y2MKE1</accession>
<evidence type="ECO:0000313" key="2">
    <source>
        <dbReference type="Proteomes" id="UP000499080"/>
    </source>
</evidence>
<dbReference type="EMBL" id="BGPR01007477">
    <property type="protein sequence ID" value="GBN27133.1"/>
    <property type="molecule type" value="Genomic_DNA"/>
</dbReference>
<comment type="caution">
    <text evidence="1">The sequence shown here is derived from an EMBL/GenBank/DDBJ whole genome shotgun (WGS) entry which is preliminary data.</text>
</comment>
<organism evidence="1 2">
    <name type="scientific">Araneus ventricosus</name>
    <name type="common">Orbweaver spider</name>
    <name type="synonym">Epeira ventricosa</name>
    <dbReference type="NCBI Taxonomy" id="182803"/>
    <lineage>
        <taxon>Eukaryota</taxon>
        <taxon>Metazoa</taxon>
        <taxon>Ecdysozoa</taxon>
        <taxon>Arthropoda</taxon>
        <taxon>Chelicerata</taxon>
        <taxon>Arachnida</taxon>
        <taxon>Araneae</taxon>
        <taxon>Araneomorphae</taxon>
        <taxon>Entelegynae</taxon>
        <taxon>Araneoidea</taxon>
        <taxon>Araneidae</taxon>
        <taxon>Araneus</taxon>
    </lineage>
</organism>
<evidence type="ECO:0000313" key="1">
    <source>
        <dbReference type="EMBL" id="GBN27133.1"/>
    </source>
</evidence>
<gene>
    <name evidence="1" type="ORF">AVEN_120328_1</name>
</gene>
<protein>
    <submittedName>
        <fullName evidence="1">Uncharacterized protein</fullName>
    </submittedName>
</protein>
<sequence>MDGIVLDAPDYCVSLLVISHKSSISLPEIVVLPVDNSSPINQSSSHLSVVLYLQFFLSLPLAPVCSASHNDRCLWLTRWPELMARAGGIFTNPTLIELRQEISQYHWLRGAVTSCSALARSVRQSLKNKSRLNKIET</sequence>
<dbReference type="AlphaFoldDB" id="A0A4Y2MKE1"/>
<reference evidence="1 2" key="1">
    <citation type="journal article" date="2019" name="Sci. Rep.">
        <title>Orb-weaving spider Araneus ventricosus genome elucidates the spidroin gene catalogue.</title>
        <authorList>
            <person name="Kono N."/>
            <person name="Nakamura H."/>
            <person name="Ohtoshi R."/>
            <person name="Moran D.A.P."/>
            <person name="Shinohara A."/>
            <person name="Yoshida Y."/>
            <person name="Fujiwara M."/>
            <person name="Mori M."/>
            <person name="Tomita M."/>
            <person name="Arakawa K."/>
        </authorList>
    </citation>
    <scope>NUCLEOTIDE SEQUENCE [LARGE SCALE GENOMIC DNA]</scope>
</reference>
<proteinExistence type="predicted"/>